<reference evidence="8 9" key="1">
    <citation type="journal article" date="2009" name="Science">
        <title>Green evolution and dynamic adaptations revealed by genomes of the marine picoeukaryotes Micromonas.</title>
        <authorList>
            <person name="Worden A.Z."/>
            <person name="Lee J.H."/>
            <person name="Mock T."/>
            <person name="Rouze P."/>
            <person name="Simmons M.P."/>
            <person name="Aerts A.L."/>
            <person name="Allen A.E."/>
            <person name="Cuvelier M.L."/>
            <person name="Derelle E."/>
            <person name="Everett M.V."/>
            <person name="Foulon E."/>
            <person name="Grimwood J."/>
            <person name="Gundlach H."/>
            <person name="Henrissat B."/>
            <person name="Napoli C."/>
            <person name="McDonald S.M."/>
            <person name="Parker M.S."/>
            <person name="Rombauts S."/>
            <person name="Salamov A."/>
            <person name="Von Dassow P."/>
            <person name="Badger J.H."/>
            <person name="Coutinho P.M."/>
            <person name="Demir E."/>
            <person name="Dubchak I."/>
            <person name="Gentemann C."/>
            <person name="Eikrem W."/>
            <person name="Gready J.E."/>
            <person name="John U."/>
            <person name="Lanier W."/>
            <person name="Lindquist E.A."/>
            <person name="Lucas S."/>
            <person name="Mayer K.F."/>
            <person name="Moreau H."/>
            <person name="Not F."/>
            <person name="Otillar R."/>
            <person name="Panaud O."/>
            <person name="Pangilinan J."/>
            <person name="Paulsen I."/>
            <person name="Piegu B."/>
            <person name="Poliakov A."/>
            <person name="Robbens S."/>
            <person name="Schmutz J."/>
            <person name="Toulza E."/>
            <person name="Wyss T."/>
            <person name="Zelensky A."/>
            <person name="Zhou K."/>
            <person name="Armbrust E.V."/>
            <person name="Bhattacharya D."/>
            <person name="Goodenough U.W."/>
            <person name="Van de Peer Y."/>
            <person name="Grigoriev I.V."/>
        </authorList>
    </citation>
    <scope>NUCLEOTIDE SEQUENCE [LARGE SCALE GENOMIC DNA]</scope>
    <source>
        <strain evidence="9">RCC299 / NOUM17</strain>
    </source>
</reference>
<dbReference type="OMA" id="IYKEGWR"/>
<dbReference type="CDD" id="cd11713">
    <property type="entry name" value="GINS_A_psf3"/>
    <property type="match status" value="1"/>
</dbReference>
<evidence type="ECO:0000256" key="2">
    <source>
        <dbReference type="ARBA" id="ARBA00006343"/>
    </source>
</evidence>
<dbReference type="EMBL" id="CP001333">
    <property type="protein sequence ID" value="ACO67715.1"/>
    <property type="molecule type" value="Genomic_DNA"/>
</dbReference>
<protein>
    <submittedName>
        <fullName evidence="8">Uncharacterized protein</fullName>
    </submittedName>
</protein>
<dbReference type="Pfam" id="PF22466">
    <property type="entry name" value="PSF3_N"/>
    <property type="match status" value="1"/>
</dbReference>
<dbReference type="InParanoid" id="C1EHN4"/>
<evidence type="ECO:0000259" key="7">
    <source>
        <dbReference type="Pfam" id="PF22466"/>
    </source>
</evidence>
<dbReference type="Gene3D" id="1.20.58.2050">
    <property type="match status" value="1"/>
</dbReference>
<dbReference type="SUPFAM" id="SSF158573">
    <property type="entry name" value="GINS helical bundle-like"/>
    <property type="match status" value="1"/>
</dbReference>
<keyword evidence="3" id="KW-0235">DNA replication</keyword>
<dbReference type="GO" id="GO:0000811">
    <property type="term" value="C:GINS complex"/>
    <property type="evidence" value="ECO:0007669"/>
    <property type="project" value="TreeGrafter"/>
</dbReference>
<evidence type="ECO:0000256" key="1">
    <source>
        <dbReference type="ARBA" id="ARBA00004123"/>
    </source>
</evidence>
<keyword evidence="4" id="KW-0539">Nucleus</keyword>
<gene>
    <name evidence="8" type="ORF">MICPUN_88554</name>
</gene>
<dbReference type="Pfam" id="PF05916">
    <property type="entry name" value="Sld5"/>
    <property type="match status" value="1"/>
</dbReference>
<dbReference type="STRING" id="296587.C1EHN4"/>
<feature type="compositionally biased region" description="Polar residues" evidence="5">
    <location>
        <begin position="191"/>
        <end position="206"/>
    </location>
</feature>
<evidence type="ECO:0000313" key="8">
    <source>
        <dbReference type="EMBL" id="ACO67715.1"/>
    </source>
</evidence>
<dbReference type="GO" id="GO:1902975">
    <property type="term" value="P:mitotic DNA replication initiation"/>
    <property type="evidence" value="ECO:0007669"/>
    <property type="project" value="TreeGrafter"/>
</dbReference>
<evidence type="ECO:0000256" key="4">
    <source>
        <dbReference type="ARBA" id="ARBA00023242"/>
    </source>
</evidence>
<feature type="region of interest" description="Disordered" evidence="5">
    <location>
        <begin position="183"/>
        <end position="206"/>
    </location>
</feature>
<comment type="subcellular location">
    <subcellularLocation>
        <location evidence="1">Nucleus</location>
    </subcellularLocation>
</comment>
<dbReference type="OrthoDB" id="10251744at2759"/>
<feature type="domain" description="GINS subunit" evidence="6">
    <location>
        <begin position="73"/>
        <end position="164"/>
    </location>
</feature>
<accession>C1EHN4</accession>
<evidence type="ECO:0000256" key="3">
    <source>
        <dbReference type="ARBA" id="ARBA00022705"/>
    </source>
</evidence>
<feature type="domain" description="DNA replication complex GINS protein PSF3 N-terminal" evidence="7">
    <location>
        <begin position="5"/>
        <end position="57"/>
    </location>
</feature>
<dbReference type="GeneID" id="8249211"/>
<keyword evidence="9" id="KW-1185">Reference proteome</keyword>
<dbReference type="PANTHER" id="PTHR22768:SF0">
    <property type="entry name" value="DNA REPLICATION COMPLEX GINS PROTEIN PSF3"/>
    <property type="match status" value="1"/>
</dbReference>
<sequence>MSRYFDIDSFLAEQTRVPVVFNSGCTGLGKEMDKMCQTRDLPMGEEVELPFWLVPKLFEQNMVGPKMPDCFDERVWQVVEAEPKNVPLRDFNPHFFEFGARFTELLRDEELHEQLEKAFTARYSKLLVGAALSTSEFKDRHLLSREEEKLLDAGRDSMKAFHDWKYSTTEKLTVAHTVKANKKRRAGGAYGSNQRRAMGDNLTNRV</sequence>
<organism evidence="8 9">
    <name type="scientific">Micromonas commoda (strain RCC299 / NOUM17 / CCMP2709)</name>
    <name type="common">Picoplanktonic green alga</name>
    <dbReference type="NCBI Taxonomy" id="296587"/>
    <lineage>
        <taxon>Eukaryota</taxon>
        <taxon>Viridiplantae</taxon>
        <taxon>Chlorophyta</taxon>
        <taxon>Mamiellophyceae</taxon>
        <taxon>Mamiellales</taxon>
        <taxon>Mamiellaceae</taxon>
        <taxon>Micromonas</taxon>
    </lineage>
</organism>
<dbReference type="eggNOG" id="KOG1106">
    <property type="taxonomic scope" value="Eukaryota"/>
</dbReference>
<name>C1EHN4_MICCC</name>
<dbReference type="RefSeq" id="XP_002506457.1">
    <property type="nucleotide sequence ID" value="XM_002506411.1"/>
</dbReference>
<evidence type="ECO:0000256" key="5">
    <source>
        <dbReference type="SAM" id="MobiDB-lite"/>
    </source>
</evidence>
<dbReference type="InterPro" id="IPR036224">
    <property type="entry name" value="GINS_bundle-like_dom_sf"/>
</dbReference>
<dbReference type="KEGG" id="mis:MICPUN_88554"/>
<dbReference type="PANTHER" id="PTHR22768">
    <property type="entry name" value="DNA REPLICATION COMPLEX GINS PROTEIN PSF3"/>
    <property type="match status" value="1"/>
</dbReference>
<dbReference type="AlphaFoldDB" id="C1EHN4"/>
<dbReference type="InterPro" id="IPR055221">
    <property type="entry name" value="PSF3_N"/>
</dbReference>
<dbReference type="InterPro" id="IPR021151">
    <property type="entry name" value="GINS_A"/>
</dbReference>
<comment type="similarity">
    <text evidence="2">Belongs to the GINS3/PSF3 family.</text>
</comment>
<dbReference type="InterPro" id="IPR038437">
    <property type="entry name" value="GINS_Psf3_sf"/>
</dbReference>
<dbReference type="CDD" id="cd21693">
    <property type="entry name" value="GINS_B_Psf3"/>
    <property type="match status" value="1"/>
</dbReference>
<evidence type="ECO:0000313" key="9">
    <source>
        <dbReference type="Proteomes" id="UP000002009"/>
    </source>
</evidence>
<dbReference type="InterPro" id="IPR010492">
    <property type="entry name" value="GINS_Psf3"/>
</dbReference>
<dbReference type="Proteomes" id="UP000002009">
    <property type="component" value="Chromosome 15"/>
</dbReference>
<dbReference type="FunCoup" id="C1EHN4">
    <property type="interactions" value="1267"/>
</dbReference>
<evidence type="ECO:0000259" key="6">
    <source>
        <dbReference type="Pfam" id="PF05916"/>
    </source>
</evidence>
<dbReference type="SUPFAM" id="SSF160059">
    <property type="entry name" value="PriA/YqbF domain"/>
    <property type="match status" value="1"/>
</dbReference>
<proteinExistence type="inferred from homology"/>